<dbReference type="Pfam" id="PF02485">
    <property type="entry name" value="Branch"/>
    <property type="match status" value="1"/>
</dbReference>
<evidence type="ECO:0000256" key="1">
    <source>
        <dbReference type="ARBA" id="ARBA00004606"/>
    </source>
</evidence>
<proteinExistence type="predicted"/>
<keyword evidence="5" id="KW-0325">Glycoprotein</keyword>
<dbReference type="PANTHER" id="PTHR31042:SF150">
    <property type="entry name" value="OS06G0661900 PROTEIN"/>
    <property type="match status" value="1"/>
</dbReference>
<reference evidence="6 7" key="1">
    <citation type="submission" date="2016-06" db="EMBL/GenBank/DDBJ databases">
        <title>Draft genome of Moraxella atlantae CCUG 66109.</title>
        <authorList>
            <person name="Salva-Serra F."/>
            <person name="Engstrom-Jakobsson H."/>
            <person name="Thorell K."/>
            <person name="Gonzales-Siles L."/>
            <person name="Karlsson R."/>
            <person name="Boulund F."/>
            <person name="Engstrand L."/>
            <person name="Kristiansson E."/>
            <person name="Moore E."/>
        </authorList>
    </citation>
    <scope>NUCLEOTIDE SEQUENCE [LARGE SCALE GENOMIC DNA]</scope>
    <source>
        <strain evidence="6 7">CCUG 66109</strain>
    </source>
</reference>
<evidence type="ECO:0000313" key="6">
    <source>
        <dbReference type="EMBL" id="OBX75863.1"/>
    </source>
</evidence>
<keyword evidence="4" id="KW-0472">Membrane</keyword>
<sequence length="273" mass="30915">MIANRHAILVQAHQAVDYWQAFAARMPSVNVYVHLDAKSDANITSKNLPNFYVLNHRIAVYWGGFSQIQATVNLFAAALANADNQFLHLVSGEDVVLQDFVVIARNWQARGNAMMLNCQIAPQYGYRLVSDSLHADTPWQRKLAGKVLTKLQQARAKILPYPAPVYFGSQWFSVTRCDWQKILPYIADYQAFFAKKLVPDEHFLQTLVSERLAGQITLSGDNRRYIVFDQHFNHGNSPLYLNSAALMAAQAQGFWFARKVKPDVARAWLAQMG</sequence>
<name>A0A1B8Q9W9_9GAMM</name>
<keyword evidence="2" id="KW-0328">Glycosyltransferase</keyword>
<comment type="subcellular location">
    <subcellularLocation>
        <location evidence="1">Membrane</location>
        <topology evidence="1">Single-pass type II membrane protein</topology>
    </subcellularLocation>
</comment>
<gene>
    <name evidence="6" type="ORF">A9308_09600</name>
</gene>
<dbReference type="AlphaFoldDB" id="A0A1B8Q9W9"/>
<evidence type="ECO:0000256" key="3">
    <source>
        <dbReference type="ARBA" id="ARBA00022679"/>
    </source>
</evidence>
<dbReference type="GO" id="GO:0016020">
    <property type="term" value="C:membrane"/>
    <property type="evidence" value="ECO:0007669"/>
    <property type="project" value="UniProtKB-SubCell"/>
</dbReference>
<evidence type="ECO:0000313" key="7">
    <source>
        <dbReference type="Proteomes" id="UP000092508"/>
    </source>
</evidence>
<evidence type="ECO:0000256" key="2">
    <source>
        <dbReference type="ARBA" id="ARBA00022676"/>
    </source>
</evidence>
<dbReference type="GO" id="GO:0016757">
    <property type="term" value="F:glycosyltransferase activity"/>
    <property type="evidence" value="ECO:0007669"/>
    <property type="project" value="UniProtKB-KW"/>
</dbReference>
<protein>
    <submittedName>
        <fullName evidence="6">Core-2/I-branching enzyme</fullName>
    </submittedName>
</protein>
<evidence type="ECO:0000256" key="5">
    <source>
        <dbReference type="ARBA" id="ARBA00023180"/>
    </source>
</evidence>
<dbReference type="OrthoDB" id="7943907at2"/>
<dbReference type="RefSeq" id="WP_067238183.1">
    <property type="nucleotide sequence ID" value="NZ_LZMZ01000037.1"/>
</dbReference>
<keyword evidence="3" id="KW-0808">Transferase</keyword>
<dbReference type="Proteomes" id="UP000092508">
    <property type="component" value="Unassembled WGS sequence"/>
</dbReference>
<dbReference type="STRING" id="34059.A9308_09600"/>
<dbReference type="InterPro" id="IPR003406">
    <property type="entry name" value="Glyco_trans_14"/>
</dbReference>
<comment type="caution">
    <text evidence="6">The sequence shown here is derived from an EMBL/GenBank/DDBJ whole genome shotgun (WGS) entry which is preliminary data.</text>
</comment>
<accession>A0A1B8Q9W9</accession>
<organism evidence="6 7">
    <name type="scientific">Faucicola atlantae</name>
    <dbReference type="NCBI Taxonomy" id="34059"/>
    <lineage>
        <taxon>Bacteria</taxon>
        <taxon>Pseudomonadati</taxon>
        <taxon>Pseudomonadota</taxon>
        <taxon>Gammaproteobacteria</taxon>
        <taxon>Moraxellales</taxon>
        <taxon>Moraxellaceae</taxon>
        <taxon>Faucicola</taxon>
    </lineage>
</organism>
<dbReference type="InterPro" id="IPR044174">
    <property type="entry name" value="BC10-like"/>
</dbReference>
<dbReference type="EMBL" id="LZMZ01000037">
    <property type="protein sequence ID" value="OBX75863.1"/>
    <property type="molecule type" value="Genomic_DNA"/>
</dbReference>
<evidence type="ECO:0000256" key="4">
    <source>
        <dbReference type="ARBA" id="ARBA00023136"/>
    </source>
</evidence>
<dbReference type="PANTHER" id="PTHR31042">
    <property type="entry name" value="CORE-2/I-BRANCHING BETA-1,6-N-ACETYLGLUCOSAMINYLTRANSFERASE FAMILY PROTEIN-RELATED"/>
    <property type="match status" value="1"/>
</dbReference>